<protein>
    <submittedName>
        <fullName evidence="1">Uncharacterized protein</fullName>
    </submittedName>
</protein>
<dbReference type="EMBL" id="LR796699">
    <property type="protein sequence ID" value="CAB4160563.1"/>
    <property type="molecule type" value="Genomic_DNA"/>
</dbReference>
<feature type="non-terminal residue" evidence="1">
    <location>
        <position position="1"/>
    </location>
</feature>
<reference evidence="1" key="1">
    <citation type="submission" date="2020-04" db="EMBL/GenBank/DDBJ databases">
        <authorList>
            <person name="Chiriac C."/>
            <person name="Salcher M."/>
            <person name="Ghai R."/>
            <person name="Kavagutti S V."/>
        </authorList>
    </citation>
    <scope>NUCLEOTIDE SEQUENCE</scope>
</reference>
<sequence length="239" mass="23238">GITVGAATNATNAVTATNLAGGAAASIPYQSGAGATAFLASVAGDAGKVLQSNGVSAPSWVTPVAYATVTDDTTTNATYYPLLANQTAGNLTTTYSSSTKLQFNPSTGLMTATGFSGSGANLTSLPAGQLSGTIPSGVLGNSSLFIGTTSIALNRSSASQSLTGVSIDGSAGSATTAGTATNANNIAITDDTSTNADYYPVWVTNSTGNLPAKVTSTKLKFNPSSGVLTPTGGIGGGAF</sequence>
<evidence type="ECO:0000313" key="1">
    <source>
        <dbReference type="EMBL" id="CAB4160563.1"/>
    </source>
</evidence>
<proteinExistence type="predicted"/>
<accession>A0A6J5NNX1</accession>
<gene>
    <name evidence="1" type="ORF">UFOVP766_1</name>
</gene>
<name>A0A6J5NNX1_9CAUD</name>
<organism evidence="1">
    <name type="scientific">uncultured Caudovirales phage</name>
    <dbReference type="NCBI Taxonomy" id="2100421"/>
    <lineage>
        <taxon>Viruses</taxon>
        <taxon>Duplodnaviria</taxon>
        <taxon>Heunggongvirae</taxon>
        <taxon>Uroviricota</taxon>
        <taxon>Caudoviricetes</taxon>
        <taxon>Peduoviridae</taxon>
        <taxon>Maltschvirus</taxon>
        <taxon>Maltschvirus maltsch</taxon>
    </lineage>
</organism>